<protein>
    <recommendedName>
        <fullName evidence="2">SAM domain-containing protein</fullName>
    </recommendedName>
</protein>
<keyword evidence="4" id="KW-1185">Reference proteome</keyword>
<dbReference type="SUPFAM" id="SSF47769">
    <property type="entry name" value="SAM/Pointed domain"/>
    <property type="match status" value="1"/>
</dbReference>
<sequence>MALAAKQASLHLAVDTTSGVKPSDVAKALKRNGDKQSERVSLPPPPPTPPSESGGLGGFTLPPPPDPHGHMTFDDVINLPPPPDDMMGEYPTLPPPTSFAEEKGNTPKPTKTKGDLVTSSAHDSGVDDVITRTSALKSIETISVVSSTSNISSEEGSDPGVSLTYDKGEAPITLTKVNFGSSEVATPVVCDITKKPLHEWDVAEVGRWLVGIGLGTHAEKFAENEIDGSHLPQLGKDELSELGVTRVGHRLNFERSLKKLS</sequence>
<dbReference type="HOGENOM" id="CLU_1065407_0_0_1"/>
<dbReference type="Proteomes" id="UP000008144">
    <property type="component" value="Unassembled WGS sequence"/>
</dbReference>
<dbReference type="PROSITE" id="PS50105">
    <property type="entry name" value="SAM_DOMAIN"/>
    <property type="match status" value="1"/>
</dbReference>
<organism evidence="3 4">
    <name type="scientific">Ciona intestinalis</name>
    <name type="common">Transparent sea squirt</name>
    <name type="synonym">Ascidia intestinalis</name>
    <dbReference type="NCBI Taxonomy" id="7719"/>
    <lineage>
        <taxon>Eukaryota</taxon>
        <taxon>Metazoa</taxon>
        <taxon>Chordata</taxon>
        <taxon>Tunicata</taxon>
        <taxon>Ascidiacea</taxon>
        <taxon>Phlebobranchia</taxon>
        <taxon>Cionidae</taxon>
        <taxon>Ciona</taxon>
    </lineage>
</organism>
<feature type="region of interest" description="Disordered" evidence="1">
    <location>
        <begin position="1"/>
        <end position="73"/>
    </location>
</feature>
<name>F6ZGD0_CIOIN</name>
<accession>F6ZGD0</accession>
<evidence type="ECO:0000259" key="2">
    <source>
        <dbReference type="PROSITE" id="PS50105"/>
    </source>
</evidence>
<dbReference type="InParanoid" id="F6ZGD0"/>
<evidence type="ECO:0000313" key="4">
    <source>
        <dbReference type="Proteomes" id="UP000008144"/>
    </source>
</evidence>
<dbReference type="SMART" id="SM00454">
    <property type="entry name" value="SAM"/>
    <property type="match status" value="1"/>
</dbReference>
<dbReference type="STRING" id="7719.ENSCINP00000000565"/>
<reference evidence="4" key="1">
    <citation type="journal article" date="2002" name="Science">
        <title>The draft genome of Ciona intestinalis: insights into chordate and vertebrate origins.</title>
        <authorList>
            <person name="Dehal P."/>
            <person name="Satou Y."/>
            <person name="Campbell R.K."/>
            <person name="Chapman J."/>
            <person name="Degnan B."/>
            <person name="De Tomaso A."/>
            <person name="Davidson B."/>
            <person name="Di Gregorio A."/>
            <person name="Gelpke M."/>
            <person name="Goodstein D.M."/>
            <person name="Harafuji N."/>
            <person name="Hastings K.E."/>
            <person name="Ho I."/>
            <person name="Hotta K."/>
            <person name="Huang W."/>
            <person name="Kawashima T."/>
            <person name="Lemaire P."/>
            <person name="Martinez D."/>
            <person name="Meinertzhagen I.A."/>
            <person name="Necula S."/>
            <person name="Nonaka M."/>
            <person name="Putnam N."/>
            <person name="Rash S."/>
            <person name="Saiga H."/>
            <person name="Satake M."/>
            <person name="Terry A."/>
            <person name="Yamada L."/>
            <person name="Wang H.G."/>
            <person name="Awazu S."/>
            <person name="Azumi K."/>
            <person name="Boore J."/>
            <person name="Branno M."/>
            <person name="Chin-Bow S."/>
            <person name="DeSantis R."/>
            <person name="Doyle S."/>
            <person name="Francino P."/>
            <person name="Keys D.N."/>
            <person name="Haga S."/>
            <person name="Hayashi H."/>
            <person name="Hino K."/>
            <person name="Imai K.S."/>
            <person name="Inaba K."/>
            <person name="Kano S."/>
            <person name="Kobayashi K."/>
            <person name="Kobayashi M."/>
            <person name="Lee B.I."/>
            <person name="Makabe K.W."/>
            <person name="Manohar C."/>
            <person name="Matassi G."/>
            <person name="Medina M."/>
            <person name="Mochizuki Y."/>
            <person name="Mount S."/>
            <person name="Morishita T."/>
            <person name="Miura S."/>
            <person name="Nakayama A."/>
            <person name="Nishizaka S."/>
            <person name="Nomoto H."/>
            <person name="Ohta F."/>
            <person name="Oishi K."/>
            <person name="Rigoutsos I."/>
            <person name="Sano M."/>
            <person name="Sasaki A."/>
            <person name="Sasakura Y."/>
            <person name="Shoguchi E."/>
            <person name="Shin-i T."/>
            <person name="Spagnuolo A."/>
            <person name="Stainier D."/>
            <person name="Suzuki M.M."/>
            <person name="Tassy O."/>
            <person name="Takatori N."/>
            <person name="Tokuoka M."/>
            <person name="Yagi K."/>
            <person name="Yoshizaki F."/>
            <person name="Wada S."/>
            <person name="Zhang C."/>
            <person name="Hyatt P.D."/>
            <person name="Larimer F."/>
            <person name="Detter C."/>
            <person name="Doggett N."/>
            <person name="Glavina T."/>
            <person name="Hawkins T."/>
            <person name="Richardson P."/>
            <person name="Lucas S."/>
            <person name="Kohara Y."/>
            <person name="Levine M."/>
            <person name="Satoh N."/>
            <person name="Rokhsar D.S."/>
        </authorList>
    </citation>
    <scope>NUCLEOTIDE SEQUENCE [LARGE SCALE GENOMIC DNA]</scope>
</reference>
<dbReference type="CDD" id="cd09506">
    <property type="entry name" value="SAM_Shank1_2_3"/>
    <property type="match status" value="1"/>
</dbReference>
<feature type="region of interest" description="Disordered" evidence="1">
    <location>
        <begin position="94"/>
        <end position="122"/>
    </location>
</feature>
<dbReference type="PANTHER" id="PTHR24135">
    <property type="entry name" value="SH3 AND MULTIPLE ANKYRIN REPEAT DOMAINS PROTEIN"/>
    <property type="match status" value="1"/>
</dbReference>
<dbReference type="PANTHER" id="PTHR24135:SF28">
    <property type="entry name" value="LD13733P"/>
    <property type="match status" value="1"/>
</dbReference>
<dbReference type="Pfam" id="PF00536">
    <property type="entry name" value="SAM_1"/>
    <property type="match status" value="1"/>
</dbReference>
<dbReference type="InterPro" id="IPR013761">
    <property type="entry name" value="SAM/pointed_sf"/>
</dbReference>
<dbReference type="AlphaFoldDB" id="F6ZGD0"/>
<evidence type="ECO:0000256" key="1">
    <source>
        <dbReference type="SAM" id="MobiDB-lite"/>
    </source>
</evidence>
<reference evidence="3" key="3">
    <citation type="submission" date="2025-09" db="UniProtKB">
        <authorList>
            <consortium name="Ensembl"/>
        </authorList>
    </citation>
    <scope>IDENTIFICATION</scope>
</reference>
<dbReference type="Ensembl" id="ENSCINT00000000565.3">
    <property type="protein sequence ID" value="ENSCINP00000000565.3"/>
    <property type="gene ID" value="ENSCING00000000303.3"/>
</dbReference>
<dbReference type="InterPro" id="IPR001660">
    <property type="entry name" value="SAM"/>
</dbReference>
<proteinExistence type="predicted"/>
<dbReference type="Gene3D" id="1.10.150.50">
    <property type="entry name" value="Transcription Factor, Ets-1"/>
    <property type="match status" value="1"/>
</dbReference>
<feature type="domain" description="SAM" evidence="2">
    <location>
        <begin position="200"/>
        <end position="261"/>
    </location>
</feature>
<evidence type="ECO:0000313" key="3">
    <source>
        <dbReference type="Ensembl" id="ENSCINP00000000565.3"/>
    </source>
</evidence>
<dbReference type="InterPro" id="IPR051569">
    <property type="entry name" value="SHANK"/>
</dbReference>
<dbReference type="GeneTree" id="ENSGT00940000153561"/>
<reference evidence="3" key="2">
    <citation type="submission" date="2025-08" db="UniProtKB">
        <authorList>
            <consortium name="Ensembl"/>
        </authorList>
    </citation>
    <scope>IDENTIFICATION</scope>
</reference>